<evidence type="ECO:0000313" key="8">
    <source>
        <dbReference type="EMBL" id="CBZ55471.1"/>
    </source>
</evidence>
<evidence type="ECO:0000256" key="2">
    <source>
        <dbReference type="ARBA" id="ARBA00022801"/>
    </source>
</evidence>
<feature type="compositionally biased region" description="Basic residues" evidence="5">
    <location>
        <begin position="1718"/>
        <end position="1728"/>
    </location>
</feature>
<dbReference type="GeneID" id="13440884"/>
<sequence>MGGSETGETFLQLPQRTEKSRMQTRGRGERLTWERVRREGPERREAPEQPGTENLQTGEEETEEERGRDRDGNEAEGDEKAGERMEKPWCSGHGRHTGTAGIRELEGDSFGKARTGDREREGLDFKEAEKEEAKPRERGRRQSAEIGDDPGERRLLSEETAEKRRGRTKEGCVWGEGASSTALGGVPHLYKWLCRHFPSLKRSLHEFAELYVPPVSSAPSLSREAGDHGDEDTAGGKKQKRAKGTAEHPRLSVTGSSSSPPSSPPAKAADPQAELAAAVERAVATAPRMGRERGRRGGARALAPQTPRRREAHVAAMQEVLRLKEQELLAAHRRRVQEPSVDLSSGRPPRRSSSLLSPSDSRLQPQAPEPPVLSRGPEQTGSLRDSAGPAASGPSLPGCPVSPASSLALGRPVPLSRLHARLPIDALFLDFNAIIHLCSHGHLPSTLPPPLARFLPLLLQRVCGYLHRLVSLVRPRKLLVLTLDGVPPLAKVTQQRSRRFRQSRDDRLAVRLEDEEEEDGKRCGLARSACCLPRGAEGPGERTSCFLSFYHIVKGEGEHKLLHLLRFGTWPEAKSLPHTLPGAGPTDGPAVSLSSVSSPAFPEAEPAAETGRNPERSAGDAGKATRERLLRARPPGLRIVLPSREDSEPEKADGQPASAALSRVAPAPSVASPLGGNAPAGLIPPLPAKKKGQDGAHPLSRLERRQREARPLFLSSFLHSKFRDRAAEAGSPPPPGDPQRRPPERGPLASDADQSPSAGSNEERLSLSLPDAQENSGLEAAGQVALPGRVCLYGMDADLLMLTLSLHRSNLLILRERQTSLERTRAQAHAEAVARARVNPHRAAALFASGRQRGRAREEIEEIEDSAACERALLVPTRHDFLQYTSRDFEVVDVDALRGELLSGLRRAIANGDPVASPQTPQPEPAAGGRRDSPEKPFLAGSHTEKEPALRREQASKPKAPASTHWLDGRRVLGDGRFLDPERLIDDFVFLSFFVGNDFLPGLPHLDIFQGGLATLVRTYTAALPALGGYLTLKTKINLERLRRLFQILALYEGPHFESHIDSALLQSIARAQAGLSCGYREDARRDDLLDEAKRRIRPLLANAPRAPPRENGREIDCTDPHAVLYYTSKFPLATLLGRPETRANRDGPSAACPASPSRSLFASNLSRSPWAVPFADFRARLALDYVTGLFFLLRYYHTSKPCWSWFFPHEFAPLCSDLARLDPAALARSVALPSVREDFKFSPYAQLLAVLPASSAALLPRVYRHLPRERELADMFPDGFPVDSHPFHALRFDFKQVLEDKKEGQRSATDHDAAALPTQASSAFSSLPSSLFSEMDVRPASADPELAKSSSRSSSLTCAPPSPSRTSPSLEPRLDSRERDAIALALDAHADPRFLASALSAASAASLPSWLHRPILPPLDIPRLLEAARGAARAARRGERSKEAAGSQGAGEKGREAETGESAPTLEPRRGRRTSRQFSVSQPDEKREGRDARPDEVEEPTETPTEQGSGGGREQGSHAEREGDTPEARGDVYADKMGASWGSEEDRMDSGLWTLQDVLRNRIGKPVMFWPPAASSLSPVGQKRRAVPARGSAQEKRVSRSAAGVPAETKAKTESKARRQATGIFETKRKRRGRAAGGDETKKPGGREKENGKLTASGDSDGDRRAKPAQGQAQSVQKKGKRKQGPRRQEAAPERTGDEDGVAGSGGLKQNAQVPTRGRRRAPKRRATSADETHGGDSTKDASGGARSAKANK</sequence>
<feature type="domain" description="Xrn1 helical" evidence="7">
    <location>
        <begin position="1177"/>
        <end position="1284"/>
    </location>
</feature>
<accession>F0VP25</accession>
<evidence type="ECO:0000256" key="4">
    <source>
        <dbReference type="ARBA" id="ARBA00038299"/>
    </source>
</evidence>
<dbReference type="InterPro" id="IPR004859">
    <property type="entry name" value="Xrn1_N"/>
</dbReference>
<dbReference type="InParanoid" id="F0VP25"/>
<feature type="compositionally biased region" description="Basic and acidic residues" evidence="5">
    <location>
        <begin position="65"/>
        <end position="87"/>
    </location>
</feature>
<feature type="compositionally biased region" description="Basic and acidic residues" evidence="5">
    <location>
        <begin position="612"/>
        <end position="630"/>
    </location>
</feature>
<feature type="domain" description="Xrn1 N-terminal" evidence="6">
    <location>
        <begin position="789"/>
        <end position="816"/>
    </location>
</feature>
<keyword evidence="3 8" id="KW-0269">Exonuclease</keyword>
<feature type="region of interest" description="Disordered" evidence="5">
    <location>
        <begin position="1571"/>
        <end position="1754"/>
    </location>
</feature>
<dbReference type="PANTHER" id="PTHR12341:SF7">
    <property type="entry name" value="5'-3' EXORIBONUCLEASE 1"/>
    <property type="match status" value="1"/>
</dbReference>
<feature type="region of interest" description="Disordered" evidence="5">
    <location>
        <begin position="725"/>
        <end position="765"/>
    </location>
</feature>
<feature type="compositionally biased region" description="Basic and acidic residues" evidence="5">
    <location>
        <begin position="103"/>
        <end position="143"/>
    </location>
</feature>
<keyword evidence="1" id="KW-0540">Nuclease</keyword>
<keyword evidence="9" id="KW-1185">Reference proteome</keyword>
<dbReference type="OMA" id="LRFGTWP"/>
<comment type="similarity">
    <text evidence="4">Belongs to the 5'-3' exonuclease family.</text>
</comment>
<feature type="region of interest" description="Disordered" evidence="5">
    <location>
        <begin position="1"/>
        <end position="183"/>
    </location>
</feature>
<name>F0VP25_NEOCL</name>
<evidence type="ECO:0000256" key="5">
    <source>
        <dbReference type="SAM" id="MobiDB-lite"/>
    </source>
</evidence>
<feature type="region of interest" description="Disordered" evidence="5">
    <location>
        <begin position="578"/>
        <end position="708"/>
    </location>
</feature>
<feature type="compositionally biased region" description="Basic and acidic residues" evidence="5">
    <location>
        <begin position="1688"/>
        <end position="1699"/>
    </location>
</feature>
<evidence type="ECO:0000256" key="1">
    <source>
        <dbReference type="ARBA" id="ARBA00022722"/>
    </source>
</evidence>
<dbReference type="GO" id="GO:0000956">
    <property type="term" value="P:nuclear-transcribed mRNA catabolic process"/>
    <property type="evidence" value="ECO:0007669"/>
    <property type="project" value="TreeGrafter"/>
</dbReference>
<dbReference type="EMBL" id="FR823392">
    <property type="protein sequence ID" value="CBZ55471.1"/>
    <property type="molecule type" value="Genomic_DNA"/>
</dbReference>
<organism evidence="8 9">
    <name type="scientific">Neospora caninum (strain Liverpool)</name>
    <dbReference type="NCBI Taxonomy" id="572307"/>
    <lineage>
        <taxon>Eukaryota</taxon>
        <taxon>Sar</taxon>
        <taxon>Alveolata</taxon>
        <taxon>Apicomplexa</taxon>
        <taxon>Conoidasida</taxon>
        <taxon>Coccidia</taxon>
        <taxon>Eucoccidiorida</taxon>
        <taxon>Eimeriorina</taxon>
        <taxon>Sarcocystidae</taxon>
        <taxon>Neospora</taxon>
    </lineage>
</organism>
<feature type="compositionally biased region" description="Low complexity" evidence="5">
    <location>
        <begin position="589"/>
        <end position="609"/>
    </location>
</feature>
<dbReference type="GO" id="GO:0005634">
    <property type="term" value="C:nucleus"/>
    <property type="evidence" value="ECO:0007669"/>
    <property type="project" value="TreeGrafter"/>
</dbReference>
<feature type="compositionally biased region" description="Basic and acidic residues" evidence="5">
    <location>
        <begin position="16"/>
        <end position="47"/>
    </location>
</feature>
<feature type="compositionally biased region" description="Low complexity" evidence="5">
    <location>
        <begin position="343"/>
        <end position="365"/>
    </location>
</feature>
<feature type="compositionally biased region" description="Basic and acidic residues" evidence="5">
    <location>
        <begin position="643"/>
        <end position="653"/>
    </location>
</feature>
<dbReference type="Pfam" id="PF03159">
    <property type="entry name" value="XRN_N"/>
    <property type="match status" value="2"/>
</dbReference>
<proteinExistence type="inferred from homology"/>
<feature type="region of interest" description="Disordered" evidence="5">
    <location>
        <begin position="216"/>
        <end position="312"/>
    </location>
</feature>
<dbReference type="GO" id="GO:0003723">
    <property type="term" value="F:RNA binding"/>
    <property type="evidence" value="ECO:0007669"/>
    <property type="project" value="TreeGrafter"/>
</dbReference>
<feature type="region of interest" description="Disordered" evidence="5">
    <location>
        <begin position="1433"/>
        <end position="1550"/>
    </location>
</feature>
<feature type="domain" description="Xrn1 N-terminal" evidence="6">
    <location>
        <begin position="423"/>
        <end position="511"/>
    </location>
</feature>
<dbReference type="Gene3D" id="3.40.50.12390">
    <property type="match status" value="2"/>
</dbReference>
<dbReference type="eggNOG" id="KOG2044">
    <property type="taxonomic scope" value="Eukaryota"/>
</dbReference>
<feature type="compositionally biased region" description="Basic and acidic residues" evidence="5">
    <location>
        <begin position="1302"/>
        <end position="1314"/>
    </location>
</feature>
<feature type="compositionally biased region" description="Basic and acidic residues" evidence="5">
    <location>
        <begin position="150"/>
        <end position="163"/>
    </location>
</feature>
<dbReference type="InterPro" id="IPR027073">
    <property type="entry name" value="5_3_exoribonuclease"/>
</dbReference>
<feature type="compositionally biased region" description="Low complexity" evidence="5">
    <location>
        <begin position="273"/>
        <end position="288"/>
    </location>
</feature>
<feature type="compositionally biased region" description="Basic and acidic residues" evidence="5">
    <location>
        <begin position="1638"/>
        <end position="1653"/>
    </location>
</feature>
<dbReference type="VEuPathDB" id="ToxoDB:NCLIV_058940"/>
<evidence type="ECO:0000259" key="6">
    <source>
        <dbReference type="Pfam" id="PF03159"/>
    </source>
</evidence>
<feature type="region of interest" description="Disordered" evidence="5">
    <location>
        <begin position="1343"/>
        <end position="1375"/>
    </location>
</feature>
<feature type="compositionally biased region" description="Basic and acidic residues" evidence="5">
    <location>
        <begin position="1484"/>
        <end position="1496"/>
    </location>
</feature>
<gene>
    <name evidence="8" type="ORF">NCLIV_058940</name>
</gene>
<evidence type="ECO:0000313" key="9">
    <source>
        <dbReference type="Proteomes" id="UP000007494"/>
    </source>
</evidence>
<dbReference type="RefSeq" id="XP_003885499.1">
    <property type="nucleotide sequence ID" value="XM_003885450.1"/>
</dbReference>
<feature type="region of interest" description="Disordered" evidence="5">
    <location>
        <begin position="332"/>
        <end position="398"/>
    </location>
</feature>
<feature type="compositionally biased region" description="Polar residues" evidence="5">
    <location>
        <begin position="1"/>
        <end position="15"/>
    </location>
</feature>
<feature type="region of interest" description="Disordered" evidence="5">
    <location>
        <begin position="911"/>
        <end position="963"/>
    </location>
</feature>
<feature type="compositionally biased region" description="Basic and acidic residues" evidence="5">
    <location>
        <begin position="1729"/>
        <end position="1741"/>
    </location>
</feature>
<feature type="region of interest" description="Disordered" evidence="5">
    <location>
        <begin position="1302"/>
        <end position="1322"/>
    </location>
</feature>
<keyword evidence="2" id="KW-0378">Hydrolase</keyword>
<dbReference type="Pfam" id="PF17846">
    <property type="entry name" value="XRN_M"/>
    <property type="match status" value="2"/>
</dbReference>
<evidence type="ECO:0000256" key="3">
    <source>
        <dbReference type="ARBA" id="ARBA00022839"/>
    </source>
</evidence>
<reference evidence="9" key="1">
    <citation type="journal article" date="2012" name="PLoS Pathog.">
        <title>Comparative genomics of the apicomplexan parasites Toxoplasma gondii and Neospora caninum: Coccidia differing in host range and transmission strategy.</title>
        <authorList>
            <person name="Reid A.J."/>
            <person name="Vermont S.J."/>
            <person name="Cotton J.A."/>
            <person name="Harris D."/>
            <person name="Hill-Cawthorne G.A."/>
            <person name="Konen-Waisman S."/>
            <person name="Latham S.M."/>
            <person name="Mourier T."/>
            <person name="Norton R."/>
            <person name="Quail M.A."/>
            <person name="Sanders M."/>
            <person name="Shanmugam D."/>
            <person name="Sohal A."/>
            <person name="Wasmuth J.D."/>
            <person name="Brunk B."/>
            <person name="Grigg M.E."/>
            <person name="Howard J.C."/>
            <person name="Parkinson J."/>
            <person name="Roos D.S."/>
            <person name="Trees A.J."/>
            <person name="Berriman M."/>
            <person name="Pain A."/>
            <person name="Wastling J.M."/>
        </authorList>
    </citation>
    <scope>NUCLEOTIDE SEQUENCE [LARGE SCALE GENOMIC DNA]</scope>
    <source>
        <strain evidence="9">Liverpool</strain>
    </source>
</reference>
<feature type="compositionally biased region" description="Basic and acidic residues" evidence="5">
    <location>
        <begin position="1516"/>
        <end position="1535"/>
    </location>
</feature>
<protein>
    <submittedName>
        <fullName evidence="8">Putative XRN 5'-3' exonuclease N-terminus domain-containing protein</fullName>
    </submittedName>
</protein>
<dbReference type="InterPro" id="IPR041412">
    <property type="entry name" value="Xrn1_helical"/>
</dbReference>
<dbReference type="OrthoDB" id="372487at2759"/>
<dbReference type="Proteomes" id="UP000007494">
    <property type="component" value="Chromosome XI"/>
</dbReference>
<feature type="domain" description="Xrn1 helical" evidence="7">
    <location>
        <begin position="980"/>
        <end position="1059"/>
    </location>
</feature>
<evidence type="ECO:0000259" key="7">
    <source>
        <dbReference type="Pfam" id="PF17846"/>
    </source>
</evidence>
<dbReference type="GO" id="GO:0004534">
    <property type="term" value="F:5'-3' RNA exonuclease activity"/>
    <property type="evidence" value="ECO:0007669"/>
    <property type="project" value="TreeGrafter"/>
</dbReference>
<feature type="compositionally biased region" description="Basic and acidic residues" evidence="5">
    <location>
        <begin position="943"/>
        <end position="956"/>
    </location>
</feature>
<feature type="compositionally biased region" description="Low complexity" evidence="5">
    <location>
        <begin position="48"/>
        <end position="57"/>
    </location>
</feature>
<dbReference type="PANTHER" id="PTHR12341">
    <property type="entry name" value="5'-&gt;3' EXORIBONUCLEASE"/>
    <property type="match status" value="1"/>
</dbReference>